<organism evidence="1 2">
    <name type="scientific">Scutellospora calospora</name>
    <dbReference type="NCBI Taxonomy" id="85575"/>
    <lineage>
        <taxon>Eukaryota</taxon>
        <taxon>Fungi</taxon>
        <taxon>Fungi incertae sedis</taxon>
        <taxon>Mucoromycota</taxon>
        <taxon>Glomeromycotina</taxon>
        <taxon>Glomeromycetes</taxon>
        <taxon>Diversisporales</taxon>
        <taxon>Gigasporaceae</taxon>
        <taxon>Scutellospora</taxon>
    </lineage>
</organism>
<protein>
    <submittedName>
        <fullName evidence="1">10762_t:CDS:1</fullName>
    </submittedName>
</protein>
<comment type="caution">
    <text evidence="1">The sequence shown here is derived from an EMBL/GenBank/DDBJ whole genome shotgun (WGS) entry which is preliminary data.</text>
</comment>
<gene>
    <name evidence="1" type="ORF">SCALOS_LOCUS10428</name>
</gene>
<feature type="non-terminal residue" evidence="1">
    <location>
        <position position="1"/>
    </location>
</feature>
<feature type="non-terminal residue" evidence="1">
    <location>
        <position position="100"/>
    </location>
</feature>
<name>A0ACA9PEX2_9GLOM</name>
<evidence type="ECO:0000313" key="2">
    <source>
        <dbReference type="Proteomes" id="UP000789860"/>
    </source>
</evidence>
<keyword evidence="2" id="KW-1185">Reference proteome</keyword>
<evidence type="ECO:0000313" key="1">
    <source>
        <dbReference type="EMBL" id="CAG8699045.1"/>
    </source>
</evidence>
<accession>A0ACA9PEX2</accession>
<sequence length="100" mass="11201">MNKIISATALLNDELERKFYEMFKIPILQNYGLTETSAIRNQPNTTKNAVPAKILSENGQLWVHGPNISKGYLNNKEATDAIFDKDGFINTGDIVSIDEQ</sequence>
<dbReference type="EMBL" id="CAJVPM010038770">
    <property type="protein sequence ID" value="CAG8699045.1"/>
    <property type="molecule type" value="Genomic_DNA"/>
</dbReference>
<proteinExistence type="predicted"/>
<reference evidence="1" key="1">
    <citation type="submission" date="2021-06" db="EMBL/GenBank/DDBJ databases">
        <authorList>
            <person name="Kallberg Y."/>
            <person name="Tangrot J."/>
            <person name="Rosling A."/>
        </authorList>
    </citation>
    <scope>NUCLEOTIDE SEQUENCE</scope>
    <source>
        <strain evidence="1">AU212A</strain>
    </source>
</reference>
<dbReference type="Proteomes" id="UP000789860">
    <property type="component" value="Unassembled WGS sequence"/>
</dbReference>